<feature type="region of interest" description="Disordered" evidence="11">
    <location>
        <begin position="1"/>
        <end position="25"/>
    </location>
</feature>
<feature type="transmembrane region" description="Helical" evidence="10">
    <location>
        <begin position="366"/>
        <end position="385"/>
    </location>
</feature>
<protein>
    <recommendedName>
        <fullName evidence="10">Mannosyltransferase</fullName>
        <ecNumber evidence="10">2.4.1.-</ecNumber>
    </recommendedName>
</protein>
<evidence type="ECO:0000256" key="1">
    <source>
        <dbReference type="ARBA" id="ARBA00004477"/>
    </source>
</evidence>
<comment type="subcellular location">
    <subcellularLocation>
        <location evidence="1 10">Endoplasmic reticulum membrane</location>
        <topology evidence="1 10">Multi-pass membrane protein</topology>
    </subcellularLocation>
</comment>
<dbReference type="KEGG" id="glz:GLAREA_12707"/>
<feature type="transmembrane region" description="Helical" evidence="10">
    <location>
        <begin position="299"/>
        <end position="319"/>
    </location>
</feature>
<evidence type="ECO:0000256" key="9">
    <source>
        <dbReference type="ARBA" id="ARBA00023136"/>
    </source>
</evidence>
<keyword evidence="9 10" id="KW-0472">Membrane</keyword>
<proteinExistence type="inferred from homology"/>
<organism evidence="12 13">
    <name type="scientific">Glarea lozoyensis (strain ATCC 20868 / MF5171)</name>
    <dbReference type="NCBI Taxonomy" id="1116229"/>
    <lineage>
        <taxon>Eukaryota</taxon>
        <taxon>Fungi</taxon>
        <taxon>Dikarya</taxon>
        <taxon>Ascomycota</taxon>
        <taxon>Pezizomycotina</taxon>
        <taxon>Leotiomycetes</taxon>
        <taxon>Helotiales</taxon>
        <taxon>Helotiaceae</taxon>
        <taxon>Glarea</taxon>
    </lineage>
</organism>
<evidence type="ECO:0000256" key="4">
    <source>
        <dbReference type="ARBA" id="ARBA00022676"/>
    </source>
</evidence>
<feature type="transmembrane region" description="Helical" evidence="10">
    <location>
        <begin position="397"/>
        <end position="418"/>
    </location>
</feature>
<evidence type="ECO:0000256" key="8">
    <source>
        <dbReference type="ARBA" id="ARBA00022989"/>
    </source>
</evidence>
<dbReference type="InterPro" id="IPR005599">
    <property type="entry name" value="GPI_mannosylTrfase"/>
</dbReference>
<evidence type="ECO:0000256" key="11">
    <source>
        <dbReference type="SAM" id="MobiDB-lite"/>
    </source>
</evidence>
<dbReference type="Proteomes" id="UP000016922">
    <property type="component" value="Unassembled WGS sequence"/>
</dbReference>
<dbReference type="AlphaFoldDB" id="S3D2M2"/>
<dbReference type="PANTHER" id="PTHR22760:SF2">
    <property type="entry name" value="ALPHA-1,2-MANNOSYLTRANSFERASE ALG9"/>
    <property type="match status" value="1"/>
</dbReference>
<comment type="similarity">
    <text evidence="3 10">Belongs to the glycosyltransferase 22 family.</text>
</comment>
<dbReference type="UniPathway" id="UPA00378"/>
<reference evidence="12 13" key="1">
    <citation type="journal article" date="2013" name="BMC Genomics">
        <title>Genomics-driven discovery of the pneumocandin biosynthetic gene cluster in the fungus Glarea lozoyensis.</title>
        <authorList>
            <person name="Chen L."/>
            <person name="Yue Q."/>
            <person name="Zhang X."/>
            <person name="Xiang M."/>
            <person name="Wang C."/>
            <person name="Li S."/>
            <person name="Che Y."/>
            <person name="Ortiz-Lopez F.J."/>
            <person name="Bills G.F."/>
            <person name="Liu X."/>
            <person name="An Z."/>
        </authorList>
    </citation>
    <scope>NUCLEOTIDE SEQUENCE [LARGE SCALE GENOMIC DNA]</scope>
    <source>
        <strain evidence="13">ATCC 20868 / MF5171</strain>
    </source>
</reference>
<evidence type="ECO:0000256" key="7">
    <source>
        <dbReference type="ARBA" id="ARBA00022824"/>
    </source>
</evidence>
<dbReference type="GO" id="GO:0000026">
    <property type="term" value="F:alpha-1,2-mannosyltransferase activity"/>
    <property type="evidence" value="ECO:0007669"/>
    <property type="project" value="TreeGrafter"/>
</dbReference>
<dbReference type="STRING" id="1116229.S3D2M2"/>
<sequence>MPPRPVKQAPPSSGYSVPAPKKKKPPTPFAVKPIGAFYIFFAANLVAAIYAPIQDCDETFNYWEPTHYLSHGYGLQTWEYSPDYAIRSWLYIAIHALIGSFRRLLPFSTKVGEFYFIRYALAFTCAICQTYMFRVINNTLNPRIALFFMMSMVFSPGMFHASAAFLPSSFAMYTTMVGMAAFMNWKGGLKTAQGIFAFAVGGILGWPFSMALCAPFLFEEVVLAFLSSKDALIDVIMRFIRGIVGGLVVLFFEFVISTFFFKKPVVVPWNIVMYNIFSGPGKGPEIYGTEPWHFYIRNLLLNFNIWFILAMAALPLFTIKKMLTRTPQEGGAVTGLRTIIFMTPFYLWLAIFSYQPHKEERFMYPAYPALALNAALSMHILLAAFGESDPKTIVGKIPARLKLLVVSLFVIGSVDIGLSRIYGVYKGYAAPLKIYEPLQNGTVASRGDSVCFGKEWYRFPTSYHLPNDMRAKFVKSEFNGLLPGQFAEATVGFGFWSGAWLIPPGMNDENKEDMGKYVDLNTCQFLVDTYYPDSQAAPLEPHYILDEDNWEKLACEPFLDPRTHIVGRTLWLPNIPLVPEKFRRKWGEHCLLKRKSRLSKL</sequence>
<feature type="transmembrane region" description="Helical" evidence="10">
    <location>
        <begin position="331"/>
        <end position="354"/>
    </location>
</feature>
<evidence type="ECO:0000313" key="13">
    <source>
        <dbReference type="Proteomes" id="UP000016922"/>
    </source>
</evidence>
<keyword evidence="8 10" id="KW-1133">Transmembrane helix</keyword>
<dbReference type="GO" id="GO:0006487">
    <property type="term" value="P:protein N-linked glycosylation"/>
    <property type="evidence" value="ECO:0007669"/>
    <property type="project" value="TreeGrafter"/>
</dbReference>
<evidence type="ECO:0000256" key="3">
    <source>
        <dbReference type="ARBA" id="ARBA00007063"/>
    </source>
</evidence>
<dbReference type="OMA" id="PRDMHAK"/>
<keyword evidence="7 10" id="KW-0256">Endoplasmic reticulum</keyword>
<name>S3D2M2_GLAL2</name>
<dbReference type="EMBL" id="KE145362">
    <property type="protein sequence ID" value="EPE31404.1"/>
    <property type="molecule type" value="Genomic_DNA"/>
</dbReference>
<keyword evidence="13" id="KW-1185">Reference proteome</keyword>
<dbReference type="GeneID" id="19471747"/>
<keyword evidence="4 10" id="KW-0328">Glycosyltransferase</keyword>
<dbReference type="EC" id="2.4.1.-" evidence="10"/>
<evidence type="ECO:0000256" key="10">
    <source>
        <dbReference type="RuleBase" id="RU363075"/>
    </source>
</evidence>
<dbReference type="PANTHER" id="PTHR22760">
    <property type="entry name" value="GLYCOSYLTRANSFERASE"/>
    <property type="match status" value="1"/>
</dbReference>
<evidence type="ECO:0000256" key="2">
    <source>
        <dbReference type="ARBA" id="ARBA00004922"/>
    </source>
</evidence>
<comment type="pathway">
    <text evidence="2">Protein modification; protein glycosylation.</text>
</comment>
<accession>S3D2M2</accession>
<feature type="transmembrane region" description="Helical" evidence="10">
    <location>
        <begin position="238"/>
        <end position="261"/>
    </location>
</feature>
<dbReference type="OrthoDB" id="497541at2759"/>
<evidence type="ECO:0000256" key="5">
    <source>
        <dbReference type="ARBA" id="ARBA00022679"/>
    </source>
</evidence>
<feature type="transmembrane region" description="Helical" evidence="10">
    <location>
        <begin position="117"/>
        <end position="137"/>
    </location>
</feature>
<feature type="transmembrane region" description="Helical" evidence="10">
    <location>
        <begin position="195"/>
        <end position="218"/>
    </location>
</feature>
<evidence type="ECO:0000256" key="6">
    <source>
        <dbReference type="ARBA" id="ARBA00022692"/>
    </source>
</evidence>
<feature type="transmembrane region" description="Helical" evidence="10">
    <location>
        <begin position="29"/>
        <end position="53"/>
    </location>
</feature>
<evidence type="ECO:0000313" key="12">
    <source>
        <dbReference type="EMBL" id="EPE31404.1"/>
    </source>
</evidence>
<dbReference type="RefSeq" id="XP_008081679.1">
    <property type="nucleotide sequence ID" value="XM_008083488.1"/>
</dbReference>
<dbReference type="HOGENOM" id="CLU_018152_0_0_1"/>
<dbReference type="Pfam" id="PF03901">
    <property type="entry name" value="Glyco_transf_22"/>
    <property type="match status" value="1"/>
</dbReference>
<gene>
    <name evidence="12" type="ORF">GLAREA_12707</name>
</gene>
<dbReference type="GO" id="GO:0005789">
    <property type="term" value="C:endoplasmic reticulum membrane"/>
    <property type="evidence" value="ECO:0007669"/>
    <property type="project" value="UniProtKB-SubCell"/>
</dbReference>
<keyword evidence="6 10" id="KW-0812">Transmembrane</keyword>
<keyword evidence="5" id="KW-0808">Transferase</keyword>
<dbReference type="eggNOG" id="KOG2515">
    <property type="taxonomic scope" value="Eukaryota"/>
</dbReference>